<dbReference type="EMBL" id="JAEACU010000009">
    <property type="protein sequence ID" value="KAH7518073.1"/>
    <property type="molecule type" value="Genomic_DNA"/>
</dbReference>
<gene>
    <name evidence="4" type="ORF">FEM48_Zijuj09G0131900</name>
</gene>
<dbReference type="PANTHER" id="PTHR32487">
    <property type="entry name" value="3-OXO-DELTA(4,5)-STEROID 5-BETA-REDUCTASE"/>
    <property type="match status" value="1"/>
</dbReference>
<dbReference type="CDD" id="cd08948">
    <property type="entry name" value="5beta-POR_like_SDR_a"/>
    <property type="match status" value="1"/>
</dbReference>
<dbReference type="InterPro" id="IPR036291">
    <property type="entry name" value="NAD(P)-bd_dom_sf"/>
</dbReference>
<reference evidence="4" key="1">
    <citation type="journal article" date="2021" name="Front. Plant Sci.">
        <title>Chromosome-Scale Genome Assembly for Chinese Sour Jujube and Insights Into Its Genome Evolution and Domestication Signature.</title>
        <authorList>
            <person name="Shen L.-Y."/>
            <person name="Luo H."/>
            <person name="Wang X.-L."/>
            <person name="Wang X.-M."/>
            <person name="Qiu X.-J."/>
            <person name="Liu H."/>
            <person name="Zhou S.-S."/>
            <person name="Jia K.-H."/>
            <person name="Nie S."/>
            <person name="Bao Y.-T."/>
            <person name="Zhang R.-G."/>
            <person name="Yun Q.-Z."/>
            <person name="Chai Y.-H."/>
            <person name="Lu J.-Y."/>
            <person name="Li Y."/>
            <person name="Zhao S.-W."/>
            <person name="Mao J.-F."/>
            <person name="Jia S.-G."/>
            <person name="Mao Y.-M."/>
        </authorList>
    </citation>
    <scope>NUCLEOTIDE SEQUENCE</scope>
    <source>
        <strain evidence="4">AT0</strain>
        <tissue evidence="4">Leaf</tissue>
    </source>
</reference>
<dbReference type="Proteomes" id="UP000813462">
    <property type="component" value="Unassembled WGS sequence"/>
</dbReference>
<evidence type="ECO:0000313" key="4">
    <source>
        <dbReference type="EMBL" id="KAH7518073.1"/>
    </source>
</evidence>
<evidence type="ECO:0000259" key="3">
    <source>
        <dbReference type="Pfam" id="PF22917"/>
    </source>
</evidence>
<comment type="caution">
    <text evidence="4">The sequence shown here is derived from an EMBL/GenBank/DDBJ whole genome shotgun (WGS) entry which is preliminary data.</text>
</comment>
<protein>
    <recommendedName>
        <fullName evidence="3">PRISE-like Rossmann-fold domain-containing protein</fullName>
    </recommendedName>
</protein>
<keyword evidence="2" id="KW-0560">Oxidoreductase</keyword>
<dbReference type="AlphaFoldDB" id="A0A978UT73"/>
<evidence type="ECO:0000313" key="5">
    <source>
        <dbReference type="Proteomes" id="UP000813462"/>
    </source>
</evidence>
<dbReference type="GO" id="GO:0016627">
    <property type="term" value="F:oxidoreductase activity, acting on the CH-CH group of donors"/>
    <property type="evidence" value="ECO:0007669"/>
    <property type="project" value="UniProtKB-ARBA"/>
</dbReference>
<evidence type="ECO:0000256" key="2">
    <source>
        <dbReference type="ARBA" id="ARBA00023002"/>
    </source>
</evidence>
<dbReference type="Pfam" id="PF22917">
    <property type="entry name" value="PRISE"/>
    <property type="match status" value="1"/>
</dbReference>
<dbReference type="PANTHER" id="PTHR32487:SF0">
    <property type="entry name" value="3-OXO-DELTA(4,5)-STEROID 5-BETA-REDUCTASE"/>
    <property type="match status" value="1"/>
</dbReference>
<dbReference type="SUPFAM" id="SSF51735">
    <property type="entry name" value="NAD(P)-binding Rossmann-fold domains"/>
    <property type="match status" value="1"/>
</dbReference>
<dbReference type="FunFam" id="3.40.50.720:FF:000808">
    <property type="entry name" value="Iridoid synthase"/>
    <property type="match status" value="1"/>
</dbReference>
<evidence type="ECO:0000256" key="1">
    <source>
        <dbReference type="ARBA" id="ARBA00022857"/>
    </source>
</evidence>
<accession>A0A978UT73</accession>
<organism evidence="4 5">
    <name type="scientific">Ziziphus jujuba var. spinosa</name>
    <dbReference type="NCBI Taxonomy" id="714518"/>
    <lineage>
        <taxon>Eukaryota</taxon>
        <taxon>Viridiplantae</taxon>
        <taxon>Streptophyta</taxon>
        <taxon>Embryophyta</taxon>
        <taxon>Tracheophyta</taxon>
        <taxon>Spermatophyta</taxon>
        <taxon>Magnoliopsida</taxon>
        <taxon>eudicotyledons</taxon>
        <taxon>Gunneridae</taxon>
        <taxon>Pentapetalae</taxon>
        <taxon>rosids</taxon>
        <taxon>fabids</taxon>
        <taxon>Rosales</taxon>
        <taxon>Rhamnaceae</taxon>
        <taxon>Paliureae</taxon>
        <taxon>Ziziphus</taxon>
    </lineage>
</organism>
<proteinExistence type="predicted"/>
<dbReference type="GO" id="GO:0006629">
    <property type="term" value="P:lipid metabolic process"/>
    <property type="evidence" value="ECO:0007669"/>
    <property type="project" value="UniProtKB-ARBA"/>
</dbReference>
<sequence>MHSSSSSAYNLKKFDSDNAPAKHHSVALVVGVTGIVGNSLAEILPLSDTPGGPWKVYGVARRPRPPWNADHPIHYIQCDVSDSQQTNEKLSALTDVTHIFYVAWTSRPTEAENSDINGRMLLNVLNTVIPIAPNLLHICLQTGRKHYMGPFELLGKIKPHEPPFHEDLPRLKVPNFYYTQEDILLTEVNKKQGLTWSVHRPGVIFGFSPYSLMNIVVSLCAYASICKHQGQALKFPGSQAAWDGFCDASDADLIAEHEIWAAVDPFAKNQAFNCSNGDVFKWKHLWEVLAEKFGLEYSAEFDVKLTLEEMMKDKDWVWDEIVKEKNLVPTKLEEIGGWWFADIILGLNELHLDSMNKNKEYGFVGFRNSKTSFGLVPGDGPSMVVATWNAWASCVPELVAHNADGT</sequence>
<name>A0A978UT73_ZIZJJ</name>
<keyword evidence="1" id="KW-0521">NADP</keyword>
<dbReference type="Gene3D" id="3.40.50.720">
    <property type="entry name" value="NAD(P)-binding Rossmann-like Domain"/>
    <property type="match status" value="1"/>
</dbReference>
<dbReference type="InterPro" id="IPR055222">
    <property type="entry name" value="PRISE-like_Rossmann-fold"/>
</dbReference>
<feature type="domain" description="PRISE-like Rossmann-fold" evidence="3">
    <location>
        <begin position="85"/>
        <end position="297"/>
    </location>
</feature>